<keyword evidence="5" id="KW-0449">Lipoprotein</keyword>
<reference evidence="7 8" key="1">
    <citation type="submission" date="2023-11" db="EMBL/GenBank/DDBJ databases">
        <title>An acidophilic fungus is an integral part of prey digestion in a carnivorous sundew plant.</title>
        <authorList>
            <person name="Tsai I.J."/>
        </authorList>
    </citation>
    <scope>NUCLEOTIDE SEQUENCE [LARGE SCALE GENOMIC DNA]</scope>
    <source>
        <strain evidence="7">169a</strain>
    </source>
</reference>
<evidence type="ECO:0000256" key="5">
    <source>
        <dbReference type="ARBA" id="ARBA00023288"/>
    </source>
</evidence>
<proteinExistence type="predicted"/>
<protein>
    <recommendedName>
        <fullName evidence="9">Late endosomal/lysosomal adaptor and MAPK and MTOR activator-domain-containing protein</fullName>
    </recommendedName>
</protein>
<dbReference type="Proteomes" id="UP001303373">
    <property type="component" value="Chromosome 8"/>
</dbReference>
<dbReference type="SMART" id="SM01262">
    <property type="entry name" value="LAMTOR"/>
    <property type="match status" value="1"/>
</dbReference>
<dbReference type="GO" id="GO:0043410">
    <property type="term" value="P:positive regulation of MAPK cascade"/>
    <property type="evidence" value="ECO:0007669"/>
    <property type="project" value="InterPro"/>
</dbReference>
<dbReference type="AlphaFoldDB" id="A0AAQ3RBJ3"/>
<evidence type="ECO:0000256" key="2">
    <source>
        <dbReference type="ARBA" id="ARBA00022707"/>
    </source>
</evidence>
<organism evidence="7 8">
    <name type="scientific">Acrodontium crateriforme</name>
    <dbReference type="NCBI Taxonomy" id="150365"/>
    <lineage>
        <taxon>Eukaryota</taxon>
        <taxon>Fungi</taxon>
        <taxon>Dikarya</taxon>
        <taxon>Ascomycota</taxon>
        <taxon>Pezizomycotina</taxon>
        <taxon>Dothideomycetes</taxon>
        <taxon>Dothideomycetidae</taxon>
        <taxon>Mycosphaerellales</taxon>
        <taxon>Teratosphaeriaceae</taxon>
        <taxon>Acrodontium</taxon>
    </lineage>
</organism>
<evidence type="ECO:0000256" key="6">
    <source>
        <dbReference type="SAM" id="MobiDB-lite"/>
    </source>
</evidence>
<evidence type="ECO:0000256" key="1">
    <source>
        <dbReference type="ARBA" id="ARBA00004308"/>
    </source>
</evidence>
<keyword evidence="4" id="KW-0564">Palmitate</keyword>
<gene>
    <name evidence="7" type="ORF">R9X50_00546000</name>
</gene>
<keyword evidence="8" id="KW-1185">Reference proteome</keyword>
<dbReference type="InterPro" id="IPR028209">
    <property type="entry name" value="LAMTOR1/MEH1"/>
</dbReference>
<feature type="region of interest" description="Disordered" evidence="6">
    <location>
        <begin position="1"/>
        <end position="48"/>
    </location>
</feature>
<dbReference type="GO" id="GO:0071986">
    <property type="term" value="C:Ragulator complex"/>
    <property type="evidence" value="ECO:0007669"/>
    <property type="project" value="InterPro"/>
</dbReference>
<feature type="compositionally biased region" description="Basic and acidic residues" evidence="6">
    <location>
        <begin position="101"/>
        <end position="110"/>
    </location>
</feature>
<accession>A0AAQ3RBJ3</accession>
<dbReference type="GO" id="GO:0032008">
    <property type="term" value="P:positive regulation of TOR signaling"/>
    <property type="evidence" value="ECO:0007669"/>
    <property type="project" value="InterPro"/>
</dbReference>
<evidence type="ECO:0008006" key="9">
    <source>
        <dbReference type="Google" id="ProtNLM"/>
    </source>
</evidence>
<evidence type="ECO:0000313" key="7">
    <source>
        <dbReference type="EMBL" id="WPH02595.1"/>
    </source>
</evidence>
<evidence type="ECO:0000313" key="8">
    <source>
        <dbReference type="Proteomes" id="UP001303373"/>
    </source>
</evidence>
<feature type="compositionally biased region" description="Polar residues" evidence="6">
    <location>
        <begin position="73"/>
        <end position="83"/>
    </location>
</feature>
<comment type="subcellular location">
    <subcellularLocation>
        <location evidence="1">Endomembrane system</location>
    </subcellularLocation>
</comment>
<dbReference type="GO" id="GO:0001919">
    <property type="term" value="P:regulation of receptor recycling"/>
    <property type="evidence" value="ECO:0007669"/>
    <property type="project" value="InterPro"/>
</dbReference>
<name>A0AAQ3RBJ3_9PEZI</name>
<dbReference type="GO" id="GO:0045121">
    <property type="term" value="C:membrane raft"/>
    <property type="evidence" value="ECO:0007669"/>
    <property type="project" value="InterPro"/>
</dbReference>
<evidence type="ECO:0000256" key="3">
    <source>
        <dbReference type="ARBA" id="ARBA00023136"/>
    </source>
</evidence>
<dbReference type="GO" id="GO:0031902">
    <property type="term" value="C:late endosome membrane"/>
    <property type="evidence" value="ECO:0007669"/>
    <property type="project" value="InterPro"/>
</dbReference>
<keyword evidence="3" id="KW-0472">Membrane</keyword>
<dbReference type="EMBL" id="CP138587">
    <property type="protein sequence ID" value="WPH02595.1"/>
    <property type="molecule type" value="Genomic_DNA"/>
</dbReference>
<keyword evidence="2" id="KW-0519">Myristate</keyword>
<dbReference type="GO" id="GO:0071230">
    <property type="term" value="P:cellular response to amino acid stimulus"/>
    <property type="evidence" value="ECO:0007669"/>
    <property type="project" value="InterPro"/>
</dbReference>
<dbReference type="Pfam" id="PF15454">
    <property type="entry name" value="LAMTOR"/>
    <property type="match status" value="1"/>
</dbReference>
<evidence type="ECO:0000256" key="4">
    <source>
        <dbReference type="ARBA" id="ARBA00023139"/>
    </source>
</evidence>
<feature type="region of interest" description="Disordered" evidence="6">
    <location>
        <begin position="64"/>
        <end position="111"/>
    </location>
</feature>
<sequence length="168" mass="18353">MGICQSCLGRRRQPSQDIDETDDLLGASQHSGYGAIGTGHYAQPDEEELRRERAMLEHITTEAADNMIDVSHPTATELSSHFAQANHGRHRDPNGADYESVTDRDDHADQSYDEAEENAWLQSIQAAGVDTVTQVKGIESGALVMDISHLRQDPGLSSAKKALKSALR</sequence>
<dbReference type="GO" id="GO:0016197">
    <property type="term" value="P:endosomal transport"/>
    <property type="evidence" value="ECO:0007669"/>
    <property type="project" value="InterPro"/>
</dbReference>